<keyword evidence="8" id="KW-0804">Transcription</keyword>
<dbReference type="Gene3D" id="3.90.640.10">
    <property type="entry name" value="Actin, Chain A, domain 4"/>
    <property type="match status" value="1"/>
</dbReference>
<evidence type="ECO:0000256" key="2">
    <source>
        <dbReference type="ARBA" id="ARBA00007720"/>
    </source>
</evidence>
<dbReference type="SUPFAM" id="SSF53067">
    <property type="entry name" value="Actin-like ATPase domain"/>
    <property type="match status" value="2"/>
</dbReference>
<dbReference type="GO" id="GO:0006281">
    <property type="term" value="P:DNA repair"/>
    <property type="evidence" value="ECO:0007669"/>
    <property type="project" value="UniProtKB-KW"/>
</dbReference>
<evidence type="ECO:0000256" key="1">
    <source>
        <dbReference type="ARBA" id="ARBA00004123"/>
    </source>
</evidence>
<name>A0A9N9SLV0_DIABA</name>
<dbReference type="GO" id="GO:0005634">
    <property type="term" value="C:nucleus"/>
    <property type="evidence" value="ECO:0007669"/>
    <property type="project" value="UniProtKB-SubCell"/>
</dbReference>
<keyword evidence="7" id="KW-0805">Transcription regulation</keyword>
<dbReference type="CDD" id="cd10206">
    <property type="entry name" value="ASKHA_NBD_Arp8-like"/>
    <property type="match status" value="1"/>
</dbReference>
<dbReference type="InterPro" id="IPR043129">
    <property type="entry name" value="ATPase_NBD"/>
</dbReference>
<dbReference type="FunFam" id="3.30.420.40:FF:000121">
    <property type="entry name" value="Actin-related protein 8"/>
    <property type="match status" value="1"/>
</dbReference>
<dbReference type="GO" id="GO:0005524">
    <property type="term" value="F:ATP binding"/>
    <property type="evidence" value="ECO:0007669"/>
    <property type="project" value="UniProtKB-KW"/>
</dbReference>
<gene>
    <name evidence="13" type="ORF">DIABBA_LOCUS1480</name>
</gene>
<protein>
    <recommendedName>
        <fullName evidence="3">Actin-related protein 8</fullName>
    </recommendedName>
</protein>
<sequence length="565" mass="63849">MTLASTPTEVPVELVHSKSIIVIHPGSFNLRIGRASDLNPLTTLHAIARRRLHNGFKYKDSFLSERAETTPVQELEDARLAVSHTLQSCLQSDGRRRYATPPQQIAAFNRRSEPELLNNSGGEWVKPEADIVIGNDILRLDPTQDFNVHFPYKRGDLNIHSEPGGSLTSVMADLETIWTYILETNFQISQKDLKYHRAVLVIPDVYNRTYLRELMYLLMSRMGFGSCFLVQDHVAATFGSGLSYACVIDVGDQKTSVSCVEDGICHPNTRVRLDYGGGDITQIFYWLLQKCAFPYKECSDQNKLDTMLLRKLKEDFCHVNLDICGSQEKSFVLKQPGMPVYQYTIQVGDECIVAPLSLFSPELFAITGPKLIHTQKISTGDPEDPHDEIYLRDIRRKGMKESMDTANADLLSDSFLDSQQNNPGEDDIVVDAMDPVVPASIREFVTNPGQILSLDQAVLQSIDRCPNEEIKRKMYGCILVVGGGMKFSGIGTWLQNRISLQIPYLYRAEQLDIVTNPRDMDPSMIAWKGACIMSCLETAHELWIQAEEWEKFGVRILRERAPFTW</sequence>
<keyword evidence="11" id="KW-0539">Nucleus</keyword>
<evidence type="ECO:0000313" key="13">
    <source>
        <dbReference type="EMBL" id="CAG9827486.1"/>
    </source>
</evidence>
<comment type="subcellular location">
    <subcellularLocation>
        <location evidence="1">Nucleus</location>
    </subcellularLocation>
</comment>
<keyword evidence="9" id="KW-0233">DNA recombination</keyword>
<evidence type="ECO:0000256" key="6">
    <source>
        <dbReference type="ARBA" id="ARBA00022840"/>
    </source>
</evidence>
<organism evidence="13 14">
    <name type="scientific">Diabrotica balteata</name>
    <name type="common">Banded cucumber beetle</name>
    <dbReference type="NCBI Taxonomy" id="107213"/>
    <lineage>
        <taxon>Eukaryota</taxon>
        <taxon>Metazoa</taxon>
        <taxon>Ecdysozoa</taxon>
        <taxon>Arthropoda</taxon>
        <taxon>Hexapoda</taxon>
        <taxon>Insecta</taxon>
        <taxon>Pterygota</taxon>
        <taxon>Neoptera</taxon>
        <taxon>Endopterygota</taxon>
        <taxon>Coleoptera</taxon>
        <taxon>Polyphaga</taxon>
        <taxon>Cucujiformia</taxon>
        <taxon>Chrysomeloidea</taxon>
        <taxon>Chrysomelidae</taxon>
        <taxon>Galerucinae</taxon>
        <taxon>Diabroticina</taxon>
        <taxon>Diabroticites</taxon>
        <taxon>Diabrotica</taxon>
    </lineage>
</organism>
<accession>A0A9N9SLV0</accession>
<keyword evidence="14" id="KW-1185">Reference proteome</keyword>
<dbReference type="PANTHER" id="PTHR11937">
    <property type="entry name" value="ACTIN"/>
    <property type="match status" value="1"/>
</dbReference>
<comment type="similarity">
    <text evidence="2">Belongs to the actin family. ARP8 subfamily.</text>
</comment>
<evidence type="ECO:0000256" key="10">
    <source>
        <dbReference type="ARBA" id="ARBA00023204"/>
    </source>
</evidence>
<reference evidence="13" key="1">
    <citation type="submission" date="2022-01" db="EMBL/GenBank/DDBJ databases">
        <authorList>
            <person name="King R."/>
        </authorList>
    </citation>
    <scope>NUCLEOTIDE SEQUENCE</scope>
</reference>
<evidence type="ECO:0000256" key="9">
    <source>
        <dbReference type="ARBA" id="ARBA00023172"/>
    </source>
</evidence>
<evidence type="ECO:0000256" key="8">
    <source>
        <dbReference type="ARBA" id="ARBA00023163"/>
    </source>
</evidence>
<dbReference type="Pfam" id="PF00022">
    <property type="entry name" value="Actin"/>
    <property type="match status" value="1"/>
</dbReference>
<keyword evidence="10" id="KW-0234">DNA repair</keyword>
<evidence type="ECO:0000256" key="5">
    <source>
        <dbReference type="ARBA" id="ARBA00022763"/>
    </source>
</evidence>
<keyword evidence="5" id="KW-0227">DNA damage</keyword>
<proteinExistence type="inferred from homology"/>
<evidence type="ECO:0000256" key="3">
    <source>
        <dbReference type="ARBA" id="ARBA00021608"/>
    </source>
</evidence>
<evidence type="ECO:0000256" key="4">
    <source>
        <dbReference type="ARBA" id="ARBA00022741"/>
    </source>
</evidence>
<dbReference type="OrthoDB" id="5572108at2759"/>
<evidence type="ECO:0000256" key="11">
    <source>
        <dbReference type="ARBA" id="ARBA00023242"/>
    </source>
</evidence>
<dbReference type="Proteomes" id="UP001153709">
    <property type="component" value="Chromosome 1"/>
</dbReference>
<dbReference type="GO" id="GO:0006310">
    <property type="term" value="P:DNA recombination"/>
    <property type="evidence" value="ECO:0007669"/>
    <property type="project" value="UniProtKB-KW"/>
</dbReference>
<evidence type="ECO:0000313" key="14">
    <source>
        <dbReference type="Proteomes" id="UP001153709"/>
    </source>
</evidence>
<keyword evidence="6" id="KW-0067">ATP-binding</keyword>
<comment type="function">
    <text evidence="12">Plays an important role in the functional organization of mitotic chromosomes. Exhibits low basal ATPase activity, and unable to polymerize.</text>
</comment>
<dbReference type="AlphaFoldDB" id="A0A9N9SLV0"/>
<evidence type="ECO:0000256" key="12">
    <source>
        <dbReference type="ARBA" id="ARBA00025560"/>
    </source>
</evidence>
<dbReference type="SMART" id="SM00268">
    <property type="entry name" value="ACTIN"/>
    <property type="match status" value="1"/>
</dbReference>
<keyword evidence="4" id="KW-0547">Nucleotide-binding</keyword>
<dbReference type="Gene3D" id="3.30.420.40">
    <property type="match status" value="2"/>
</dbReference>
<dbReference type="EMBL" id="OU898276">
    <property type="protein sequence ID" value="CAG9827486.1"/>
    <property type="molecule type" value="Genomic_DNA"/>
</dbReference>
<evidence type="ECO:0000256" key="7">
    <source>
        <dbReference type="ARBA" id="ARBA00023015"/>
    </source>
</evidence>
<dbReference type="InterPro" id="IPR004000">
    <property type="entry name" value="Actin"/>
</dbReference>